<dbReference type="Proteomes" id="UP000664477">
    <property type="component" value="Unassembled WGS sequence"/>
</dbReference>
<feature type="compositionally biased region" description="Polar residues" evidence="1">
    <location>
        <begin position="1"/>
        <end position="14"/>
    </location>
</feature>
<dbReference type="EMBL" id="JAGETQ010000158">
    <property type="protein sequence ID" value="MBO1916585.1"/>
    <property type="molecule type" value="Genomic_DNA"/>
</dbReference>
<evidence type="ECO:0000313" key="3">
    <source>
        <dbReference type="Proteomes" id="UP000664477"/>
    </source>
</evidence>
<protein>
    <submittedName>
        <fullName evidence="2">Uncharacterized protein</fullName>
    </submittedName>
</protein>
<sequence length="125" mass="14287">MMINQPLPTLSGQSGPRDDTGFTEWGNTQRWPMHRALGRLWSPRHSRPEATCSRCRSPILREIARKSARRYGSARRYRLRLQLTESSDSGAKGDNLAFKQSPWKDNKPQSTVVIHLRGRSTAPCR</sequence>
<name>A0A939SR48_PRORE</name>
<organism evidence="2 3">
    <name type="scientific">Providencia rettgeri</name>
    <dbReference type="NCBI Taxonomy" id="587"/>
    <lineage>
        <taxon>Bacteria</taxon>
        <taxon>Pseudomonadati</taxon>
        <taxon>Pseudomonadota</taxon>
        <taxon>Gammaproteobacteria</taxon>
        <taxon>Enterobacterales</taxon>
        <taxon>Morganellaceae</taxon>
        <taxon>Providencia</taxon>
    </lineage>
</organism>
<feature type="region of interest" description="Disordered" evidence="1">
    <location>
        <begin position="86"/>
        <end position="107"/>
    </location>
</feature>
<evidence type="ECO:0000313" key="2">
    <source>
        <dbReference type="EMBL" id="MBO1916585.1"/>
    </source>
</evidence>
<reference evidence="2" key="1">
    <citation type="submission" date="2021-03" db="EMBL/GenBank/DDBJ databases">
        <title>Molecular epidemiology and mechanisms of colistin and carbapenem resistance in Enterobacteriaceae from clinical isolates, the environment and porcine samples in Pretoria, South Africa.</title>
        <authorList>
            <person name="Bogoshi D."/>
            <person name="Mbelle N.M."/>
            <person name="Naidoo V."/>
            <person name="Osei Sekyere J."/>
        </authorList>
    </citation>
    <scope>NUCLEOTIDE SEQUENCE</scope>
    <source>
        <strain evidence="2">C052</strain>
    </source>
</reference>
<evidence type="ECO:0000256" key="1">
    <source>
        <dbReference type="SAM" id="MobiDB-lite"/>
    </source>
</evidence>
<feature type="region of interest" description="Disordered" evidence="1">
    <location>
        <begin position="1"/>
        <end position="26"/>
    </location>
</feature>
<proteinExistence type="predicted"/>
<gene>
    <name evidence="2" type="ORF">J4727_18005</name>
</gene>
<comment type="caution">
    <text evidence="2">The sequence shown here is derived from an EMBL/GenBank/DDBJ whole genome shotgun (WGS) entry which is preliminary data.</text>
</comment>
<dbReference type="AlphaFoldDB" id="A0A939SR48"/>
<accession>A0A939SR48</accession>